<name>A0A8S0FUT2_ECOLX</name>
<dbReference type="AlphaFoldDB" id="A0A8S0FUT2"/>
<dbReference type="EMBL" id="AP022360">
    <property type="protein sequence ID" value="BBU84434.1"/>
    <property type="molecule type" value="Genomic_DNA"/>
</dbReference>
<proteinExistence type="predicted"/>
<evidence type="ECO:0000313" key="2">
    <source>
        <dbReference type="Proteomes" id="UP000467488"/>
    </source>
</evidence>
<protein>
    <submittedName>
        <fullName evidence="1">Uncharacterized protein</fullName>
    </submittedName>
</protein>
<accession>A0A8S0FUT2</accession>
<organism evidence="1 2">
    <name type="scientific">Escherichia coli</name>
    <dbReference type="NCBI Taxonomy" id="562"/>
    <lineage>
        <taxon>Bacteria</taxon>
        <taxon>Pseudomonadati</taxon>
        <taxon>Pseudomonadota</taxon>
        <taxon>Gammaproteobacteria</taxon>
        <taxon>Enterobacterales</taxon>
        <taxon>Enterobacteriaceae</taxon>
        <taxon>Escherichia</taxon>
    </lineage>
</organism>
<reference evidence="1 2" key="1">
    <citation type="submission" date="2020-01" db="EMBL/GenBank/DDBJ databases">
        <title>Dynamics of blaIMP-6 dissemination in carbapenem resistant Enterobacteriacea isolated from regional surveillance in Osaka, Japan.</title>
        <authorList>
            <person name="Abe R."/>
            <person name="Akeda Y."/>
            <person name="Sugawara Y."/>
            <person name="Yamamoto N."/>
            <person name="Tomono K."/>
            <person name="Takeuchi D."/>
            <person name="Kawahara R."/>
            <person name="Hamada S."/>
        </authorList>
    </citation>
    <scope>NUCLEOTIDE SEQUENCE [LARGE SCALE GENOMIC DNA]</scope>
    <source>
        <strain evidence="1 2">E300</strain>
    </source>
</reference>
<gene>
    <name evidence="1" type="ORF">EIMP300_58340</name>
</gene>
<sequence>MYISVEKIPESGLQRGRIMGQHGKSLPSFDAPETLKGRKIEWEYENLTHGNKAYNGYVTAILN</sequence>
<dbReference type="Proteomes" id="UP000467488">
    <property type="component" value="Chromosome"/>
</dbReference>
<evidence type="ECO:0000313" key="1">
    <source>
        <dbReference type="EMBL" id="BBU84434.1"/>
    </source>
</evidence>